<keyword evidence="3" id="KW-1185">Reference proteome</keyword>
<feature type="compositionally biased region" description="Polar residues" evidence="1">
    <location>
        <begin position="197"/>
        <end position="214"/>
    </location>
</feature>
<protein>
    <submittedName>
        <fullName evidence="2">LAME_0F16380g1_1</fullName>
    </submittedName>
</protein>
<dbReference type="AlphaFoldDB" id="A0A1G4JZ55"/>
<dbReference type="OrthoDB" id="5328412at2759"/>
<accession>A0A1G4JZ55</accession>
<feature type="region of interest" description="Disordered" evidence="1">
    <location>
        <begin position="192"/>
        <end position="223"/>
    </location>
</feature>
<sequence>MARMVASSRAGGSKKQILVTQDDFYDDAVAKEEQAERWALSDIKKTIRHYLLAFESYEKGLRAPEATLSGSCHIYYNQTRLLLKMHTDFVANDGHINILQYVNLADLGDLTVLFRPLKSIVERFELTIAEFKDECSWDLHFNLLTCYYSLLEDYESLTGEEVLQVFEKFKILGNKLIQLHVQELESWDVTSGDDATADQQYGNPAVPETSSQNADAGVQEPESVEMQDEITAWTLVDTLSMCYRCISTIMEILIETNNGTLNTMNPIQVGYLNDSAQALKSQLNLFLNSTTYVETNSADTEELNLAIWSIEGLKVAVTDGYEGVKSFMSNLQSAELEKLLIAVDILHLTAQSFQQNSYTQLWAVYTEIARILSAAESQVAQKRQDIISGRLKDKDNELSPTVFQLCDVMISRSDNELFRHMLKTSQLNSNDPSTTDASNAKTAAVLLKNAQVLLKNAKAIAEKPCGFREYISDKLKRNYVFKQAEDRLEFMNSGKATPTILELAQSNPFYTSISSARNT</sequence>
<reference evidence="3" key="1">
    <citation type="submission" date="2016-03" db="EMBL/GenBank/DDBJ databases">
        <authorList>
            <person name="Devillers Hugo."/>
        </authorList>
    </citation>
    <scope>NUCLEOTIDE SEQUENCE [LARGE SCALE GENOMIC DNA]</scope>
</reference>
<evidence type="ECO:0000313" key="2">
    <source>
        <dbReference type="EMBL" id="SCU96475.1"/>
    </source>
</evidence>
<dbReference type="Proteomes" id="UP000191144">
    <property type="component" value="Chromosome F"/>
</dbReference>
<evidence type="ECO:0000313" key="3">
    <source>
        <dbReference type="Proteomes" id="UP000191144"/>
    </source>
</evidence>
<organism evidence="2 3">
    <name type="scientific">Lachancea meyersii CBS 8951</name>
    <dbReference type="NCBI Taxonomy" id="1266667"/>
    <lineage>
        <taxon>Eukaryota</taxon>
        <taxon>Fungi</taxon>
        <taxon>Dikarya</taxon>
        <taxon>Ascomycota</taxon>
        <taxon>Saccharomycotina</taxon>
        <taxon>Saccharomycetes</taxon>
        <taxon>Saccharomycetales</taxon>
        <taxon>Saccharomycetaceae</taxon>
        <taxon>Lachancea</taxon>
    </lineage>
</organism>
<gene>
    <name evidence="2" type="ORF">LAME_0F16380G</name>
</gene>
<dbReference type="EMBL" id="LT598477">
    <property type="protein sequence ID" value="SCU96475.1"/>
    <property type="molecule type" value="Genomic_DNA"/>
</dbReference>
<name>A0A1G4JZ55_9SACH</name>
<evidence type="ECO:0000256" key="1">
    <source>
        <dbReference type="SAM" id="MobiDB-lite"/>
    </source>
</evidence>
<proteinExistence type="predicted"/>